<feature type="transmembrane region" description="Helical" evidence="1">
    <location>
        <begin position="14"/>
        <end position="38"/>
    </location>
</feature>
<evidence type="ECO:0000313" key="2">
    <source>
        <dbReference type="EMBL" id="MCU6767261.1"/>
    </source>
</evidence>
<keyword evidence="1" id="KW-0472">Membrane</keyword>
<protein>
    <recommendedName>
        <fullName evidence="4">DUF4352 domain-containing protein</fullName>
    </recommendedName>
</protein>
<organism evidence="2 3">
    <name type="scientific">Blautia ammoniilytica</name>
    <dbReference type="NCBI Taxonomy" id="2981782"/>
    <lineage>
        <taxon>Bacteria</taxon>
        <taxon>Bacillati</taxon>
        <taxon>Bacillota</taxon>
        <taxon>Clostridia</taxon>
        <taxon>Lachnospirales</taxon>
        <taxon>Lachnospiraceae</taxon>
        <taxon>Blautia</taxon>
    </lineage>
</organism>
<comment type="caution">
    <text evidence="2">The sequence shown here is derived from an EMBL/GenBank/DDBJ whole genome shotgun (WGS) entry which is preliminary data.</text>
</comment>
<sequence>MFNEFISKLTPSDIIQILGIITSSLTAIVAIIISLVTLRQNSKMLEDSSRAIISIYPQFINAGTTMLFMVIKNFGNSPAIIQKFDYDFDFTDCYKFRSDRDYLKDFIGCSLAPGQSRICSLDYEKLTRPVTFSLEYQSGPKIYHESLTVDLQAGVNIPAPKVATPGMELKSISYTLQEMLQKNL</sequence>
<dbReference type="EMBL" id="JAOQJL010000064">
    <property type="protein sequence ID" value="MCU6767261.1"/>
    <property type="molecule type" value="Genomic_DNA"/>
</dbReference>
<evidence type="ECO:0000313" key="3">
    <source>
        <dbReference type="Proteomes" id="UP001652409"/>
    </source>
</evidence>
<reference evidence="2 3" key="1">
    <citation type="journal article" date="2021" name="ISME Commun">
        <title>Automated analysis of genomic sequences facilitates high-throughput and comprehensive description of bacteria.</title>
        <authorList>
            <person name="Hitch T.C.A."/>
        </authorList>
    </citation>
    <scope>NUCLEOTIDE SEQUENCE [LARGE SCALE GENOMIC DNA]</scope>
    <source>
        <strain evidence="2 3">Sanger_23</strain>
    </source>
</reference>
<name>A0ABT2TZM3_9FIRM</name>
<keyword evidence="1" id="KW-1133">Transmembrane helix</keyword>
<gene>
    <name evidence="2" type="ORF">OCV61_18010</name>
</gene>
<dbReference type="RefSeq" id="WP_158422909.1">
    <property type="nucleotide sequence ID" value="NZ_JAOQJL010000064.1"/>
</dbReference>
<evidence type="ECO:0000256" key="1">
    <source>
        <dbReference type="SAM" id="Phobius"/>
    </source>
</evidence>
<feature type="transmembrane region" description="Helical" evidence="1">
    <location>
        <begin position="50"/>
        <end position="71"/>
    </location>
</feature>
<keyword evidence="1" id="KW-0812">Transmembrane</keyword>
<proteinExistence type="predicted"/>
<keyword evidence="3" id="KW-1185">Reference proteome</keyword>
<dbReference type="Proteomes" id="UP001652409">
    <property type="component" value="Unassembled WGS sequence"/>
</dbReference>
<evidence type="ECO:0008006" key="4">
    <source>
        <dbReference type="Google" id="ProtNLM"/>
    </source>
</evidence>
<accession>A0ABT2TZM3</accession>